<dbReference type="Proteomes" id="UP000199612">
    <property type="component" value="Unassembled WGS sequence"/>
</dbReference>
<dbReference type="EMBL" id="FOLT01000005">
    <property type="protein sequence ID" value="SFC36344.1"/>
    <property type="molecule type" value="Genomic_DNA"/>
</dbReference>
<sequence length="119" mass="13595">MHQDHQLDDNQKNILIGVGVAFLVGLITLLFTSDSAKTKTRSAVNRQKAKHYVGSKFHGNKKAKNVVNKLSDDDISNLLGTVDKVNDLEGKFYEMTDDLKDFMHDKKKESKKVMRKFKR</sequence>
<dbReference type="STRING" id="753702.SAMN04488102_105137"/>
<evidence type="ECO:0000256" key="1">
    <source>
        <dbReference type="SAM" id="Phobius"/>
    </source>
</evidence>
<keyword evidence="1" id="KW-1133">Transmembrane helix</keyword>
<feature type="transmembrane region" description="Helical" evidence="1">
    <location>
        <begin position="14"/>
        <end position="32"/>
    </location>
</feature>
<dbReference type="OrthoDB" id="2166065at2"/>
<proteinExistence type="predicted"/>
<organism evidence="2 3">
    <name type="scientific">Alkalibacterium subtropicum</name>
    <dbReference type="NCBI Taxonomy" id="753702"/>
    <lineage>
        <taxon>Bacteria</taxon>
        <taxon>Bacillati</taxon>
        <taxon>Bacillota</taxon>
        <taxon>Bacilli</taxon>
        <taxon>Lactobacillales</taxon>
        <taxon>Carnobacteriaceae</taxon>
        <taxon>Alkalibacterium</taxon>
    </lineage>
</organism>
<evidence type="ECO:0000313" key="2">
    <source>
        <dbReference type="EMBL" id="SFC36344.1"/>
    </source>
</evidence>
<name>A0A1I1IJ85_9LACT</name>
<dbReference type="AlphaFoldDB" id="A0A1I1IJ85"/>
<gene>
    <name evidence="2" type="ORF">SAMN04488102_105137</name>
</gene>
<accession>A0A1I1IJ85</accession>
<evidence type="ECO:0000313" key="3">
    <source>
        <dbReference type="Proteomes" id="UP000199612"/>
    </source>
</evidence>
<reference evidence="3" key="1">
    <citation type="submission" date="2016-10" db="EMBL/GenBank/DDBJ databases">
        <authorList>
            <person name="Varghese N."/>
            <person name="Submissions S."/>
        </authorList>
    </citation>
    <scope>NUCLEOTIDE SEQUENCE [LARGE SCALE GENOMIC DNA]</scope>
    <source>
        <strain evidence="3">DSM 23664</strain>
    </source>
</reference>
<protein>
    <submittedName>
        <fullName evidence="2">Uncharacterized protein</fullName>
    </submittedName>
</protein>
<keyword evidence="3" id="KW-1185">Reference proteome</keyword>
<keyword evidence="1" id="KW-0472">Membrane</keyword>
<dbReference type="RefSeq" id="WP_091529898.1">
    <property type="nucleotide sequence ID" value="NZ_FOLT01000005.1"/>
</dbReference>
<keyword evidence="1" id="KW-0812">Transmembrane</keyword>